<dbReference type="EMBL" id="CAVNYO010000399">
    <property type="protein sequence ID" value="CAK5273706.1"/>
    <property type="molecule type" value="Genomic_DNA"/>
</dbReference>
<sequence length="350" mass="37392">MDWRSLSNNLNKGFQTSVQATKERLGRVAPDEITELPQEYKDLEAQVDALKAAHMAFLKITKIYESESYDYPSQIQESLAELSTSFGQGISALRGKPATPASTPEQPALVPLAPPPAPMHKTLPHALTRASRSAAGIVLTASPGQQDTALSSALETYADGMDKVAAARVDQAGPASCRVPPSSMTSSIGPSYSVKLPAPLAAKPDDLDCGGAESPAGCPNQSIGARWRQADVSVLQCFKPTAMLIVCVSSLKNANPSRQEQARLEVENAEDDLVQKTEVAIQLMQKVLQNVRSYPNPTLLALTLDEPEPIKQLNELAKAQLMFHAIAAETLANTQAVLEEMSAAATEAYS</sequence>
<dbReference type="SUPFAM" id="SSF103657">
    <property type="entry name" value="BAR/IMD domain-like"/>
    <property type="match status" value="1"/>
</dbReference>
<dbReference type="InterPro" id="IPR027267">
    <property type="entry name" value="AH/BAR_dom_sf"/>
</dbReference>
<feature type="coiled-coil region" evidence="1">
    <location>
        <begin position="259"/>
        <end position="286"/>
    </location>
</feature>
<gene>
    <name evidence="2" type="ORF">MYCIT1_LOCUS20351</name>
</gene>
<evidence type="ECO:0000313" key="3">
    <source>
        <dbReference type="Proteomes" id="UP001295794"/>
    </source>
</evidence>
<dbReference type="InterPro" id="IPR018859">
    <property type="entry name" value="BAR_dom-cont"/>
</dbReference>
<keyword evidence="1" id="KW-0175">Coiled coil</keyword>
<dbReference type="Proteomes" id="UP001295794">
    <property type="component" value="Unassembled WGS sequence"/>
</dbReference>
<comment type="caution">
    <text evidence="2">The sequence shown here is derived from an EMBL/GenBank/DDBJ whole genome shotgun (WGS) entry which is preliminary data.</text>
</comment>
<dbReference type="AlphaFoldDB" id="A0AAD2HEZ9"/>
<protein>
    <submittedName>
        <fullName evidence="2">Uncharacterized protein</fullName>
    </submittedName>
</protein>
<reference evidence="2" key="1">
    <citation type="submission" date="2023-11" db="EMBL/GenBank/DDBJ databases">
        <authorList>
            <person name="De Vega J J."/>
            <person name="De Vega J J."/>
        </authorList>
    </citation>
    <scope>NUCLEOTIDE SEQUENCE</scope>
</reference>
<proteinExistence type="predicted"/>
<dbReference type="Gene3D" id="1.20.1270.60">
    <property type="entry name" value="Arfaptin homology (AH) domain/BAR domain"/>
    <property type="match status" value="2"/>
</dbReference>
<keyword evidence="3" id="KW-1185">Reference proteome</keyword>
<accession>A0AAD2HEZ9</accession>
<evidence type="ECO:0000256" key="1">
    <source>
        <dbReference type="SAM" id="Coils"/>
    </source>
</evidence>
<dbReference type="Pfam" id="PF10455">
    <property type="entry name" value="BAR_2"/>
    <property type="match status" value="1"/>
</dbReference>
<evidence type="ECO:0000313" key="2">
    <source>
        <dbReference type="EMBL" id="CAK5273706.1"/>
    </source>
</evidence>
<organism evidence="2 3">
    <name type="scientific">Mycena citricolor</name>
    <dbReference type="NCBI Taxonomy" id="2018698"/>
    <lineage>
        <taxon>Eukaryota</taxon>
        <taxon>Fungi</taxon>
        <taxon>Dikarya</taxon>
        <taxon>Basidiomycota</taxon>
        <taxon>Agaricomycotina</taxon>
        <taxon>Agaricomycetes</taxon>
        <taxon>Agaricomycetidae</taxon>
        <taxon>Agaricales</taxon>
        <taxon>Marasmiineae</taxon>
        <taxon>Mycenaceae</taxon>
        <taxon>Mycena</taxon>
    </lineage>
</organism>
<name>A0AAD2HEZ9_9AGAR</name>